<feature type="transmembrane region" description="Helical" evidence="1">
    <location>
        <begin position="291"/>
        <end position="309"/>
    </location>
</feature>
<organism evidence="2">
    <name type="scientific">Aplanochytrium stocchinoi</name>
    <dbReference type="NCBI Taxonomy" id="215587"/>
    <lineage>
        <taxon>Eukaryota</taxon>
        <taxon>Sar</taxon>
        <taxon>Stramenopiles</taxon>
        <taxon>Bigyra</taxon>
        <taxon>Labyrinthulomycetes</taxon>
        <taxon>Thraustochytrida</taxon>
        <taxon>Thraustochytriidae</taxon>
        <taxon>Aplanochytrium</taxon>
    </lineage>
</organism>
<feature type="transmembrane region" description="Helical" evidence="1">
    <location>
        <begin position="505"/>
        <end position="531"/>
    </location>
</feature>
<keyword evidence="1" id="KW-0472">Membrane</keyword>
<proteinExistence type="predicted"/>
<feature type="transmembrane region" description="Helical" evidence="1">
    <location>
        <begin position="401"/>
        <end position="427"/>
    </location>
</feature>
<gene>
    <name evidence="2" type="ORF">ASTO00021_LOCUS17994</name>
</gene>
<keyword evidence="1" id="KW-0812">Transmembrane</keyword>
<feature type="transmembrane region" description="Helical" evidence="1">
    <location>
        <begin position="243"/>
        <end position="271"/>
    </location>
</feature>
<feature type="transmembrane region" description="Helical" evidence="1">
    <location>
        <begin position="21"/>
        <end position="42"/>
    </location>
</feature>
<accession>A0A7S3V2P3</accession>
<evidence type="ECO:0000256" key="1">
    <source>
        <dbReference type="SAM" id="Phobius"/>
    </source>
</evidence>
<keyword evidence="1" id="KW-1133">Transmembrane helix</keyword>
<dbReference type="PANTHER" id="PTHR34730:SF1">
    <property type="entry name" value="PARAQUAT-INDUCIBLE PROTEIN A"/>
    <property type="match status" value="1"/>
</dbReference>
<reference evidence="2" key="1">
    <citation type="submission" date="2021-01" db="EMBL/GenBank/DDBJ databases">
        <authorList>
            <person name="Corre E."/>
            <person name="Pelletier E."/>
            <person name="Niang G."/>
            <person name="Scheremetjew M."/>
            <person name="Finn R."/>
            <person name="Kale V."/>
            <person name="Holt S."/>
            <person name="Cochrane G."/>
            <person name="Meng A."/>
            <person name="Brown T."/>
            <person name="Cohen L."/>
        </authorList>
    </citation>
    <scope>NUCLEOTIDE SEQUENCE</scope>
    <source>
        <strain evidence="2">GSBS06</strain>
    </source>
</reference>
<protein>
    <submittedName>
        <fullName evidence="2">Uncharacterized protein</fullName>
    </submittedName>
</protein>
<dbReference type="EMBL" id="HBIN01023365">
    <property type="protein sequence ID" value="CAE0448030.1"/>
    <property type="molecule type" value="Transcribed_RNA"/>
</dbReference>
<feature type="transmembrane region" description="Helical" evidence="1">
    <location>
        <begin position="464"/>
        <end position="493"/>
    </location>
</feature>
<feature type="transmembrane region" description="Helical" evidence="1">
    <location>
        <begin position="565"/>
        <end position="586"/>
    </location>
</feature>
<dbReference type="AlphaFoldDB" id="A0A7S3V2P3"/>
<sequence length="624" mass="68694">MAGGKHTLHSKYPKNTGMISLMFLLGNWGLQVFSHVGLSAVIKSSATINDGFSFAADVCTGDANYSEFLDYFNNQGGGENFAFVQGGEDFGFTGCGVVYGLFGLDFLETCLRTDRNKTNGDPVPGYKGGDGCIVCYQASSECGRLCAFGAAQCAVDNDSPSCLDCIEEKGCNEIFEACANVTVPEQNNTRRLLHSFIPEDDFTYASHLSRERDLQSLPDEIQLTVVYEISFVSSLKDAYNGGAYGIFFVIFLFSGVWPYGKNCIMFVAWFVPMTWETRSWILKNLTRLAKWSLVDVFAIVIIMAGLRIIKPIVTDPNGAPLVIVAESRIAIYTFCVAAIWDLVQGEWMRHMHLRAYEKEIQKESGLEQDSTSSLNSGSNMIKEIRFSDNPKRSCSVPGKNFTIVFMLIQLALALSSVFLTVITYNLFGELFAEDSKIEYTAATIATTILSEEALKINDSPTGTVFLVVMYIALSIAIPIFQFGSIIILTFVGWDKACCNKSIYKTFFEAVDIIGGFACQDVFVLSFVVVIAEWDKLINTSVGNVAGDTCGEVACLGMTAEIGIGIYVMTVAFILGWICEMWITYAYSQLIHPVEKVELNNVFFGLVSQFGCTSAVDLEITDKHV</sequence>
<name>A0A7S3V2P3_9STRA</name>
<evidence type="ECO:0000313" key="2">
    <source>
        <dbReference type="EMBL" id="CAE0448030.1"/>
    </source>
</evidence>
<dbReference type="PANTHER" id="PTHR34730">
    <property type="entry name" value="UNNAMED PRODUCT"/>
    <property type="match status" value="1"/>
</dbReference>